<dbReference type="GeneID" id="5129113"/>
<proteinExistence type="inferred from homology"/>
<evidence type="ECO:0000256" key="11">
    <source>
        <dbReference type="ARBA" id="ARBA00023136"/>
    </source>
</evidence>
<keyword evidence="5 14" id="KW-0999">Mitochondrion inner membrane</keyword>
<keyword evidence="4 14" id="KW-0812">Transmembrane</keyword>
<dbReference type="GO" id="GO:0015095">
    <property type="term" value="F:magnesium ion transmembrane transporter activity"/>
    <property type="evidence" value="ECO:0007669"/>
    <property type="project" value="EnsemblFungi"/>
</dbReference>
<evidence type="ECO:0000256" key="3">
    <source>
        <dbReference type="ARBA" id="ARBA00022448"/>
    </source>
</evidence>
<dbReference type="InParanoid" id="A5DC10"/>
<evidence type="ECO:0000256" key="10">
    <source>
        <dbReference type="ARBA" id="ARBA00023128"/>
    </source>
</evidence>
<evidence type="ECO:0000256" key="6">
    <source>
        <dbReference type="ARBA" id="ARBA00022842"/>
    </source>
</evidence>
<reference evidence="15 16" key="1">
    <citation type="journal article" date="2009" name="Nature">
        <title>Evolution of pathogenicity and sexual reproduction in eight Candida genomes.</title>
        <authorList>
            <person name="Butler G."/>
            <person name="Rasmussen M.D."/>
            <person name="Lin M.F."/>
            <person name="Santos M.A."/>
            <person name="Sakthikumar S."/>
            <person name="Munro C.A."/>
            <person name="Rheinbay E."/>
            <person name="Grabherr M."/>
            <person name="Forche A."/>
            <person name="Reedy J.L."/>
            <person name="Agrafioti I."/>
            <person name="Arnaud M.B."/>
            <person name="Bates S."/>
            <person name="Brown A.J."/>
            <person name="Brunke S."/>
            <person name="Costanzo M.C."/>
            <person name="Fitzpatrick D.A."/>
            <person name="de Groot P.W."/>
            <person name="Harris D."/>
            <person name="Hoyer L.L."/>
            <person name="Hube B."/>
            <person name="Klis F.M."/>
            <person name="Kodira C."/>
            <person name="Lennard N."/>
            <person name="Logue M.E."/>
            <person name="Martin R."/>
            <person name="Neiman A.M."/>
            <person name="Nikolaou E."/>
            <person name="Quail M.A."/>
            <person name="Quinn J."/>
            <person name="Santos M.C."/>
            <person name="Schmitzberger F.F."/>
            <person name="Sherlock G."/>
            <person name="Shah P."/>
            <person name="Silverstein K.A."/>
            <person name="Skrzypek M.S."/>
            <person name="Soll D."/>
            <person name="Staggs R."/>
            <person name="Stansfield I."/>
            <person name="Stumpf M.P."/>
            <person name="Sudbery P.E."/>
            <person name="Srikantha T."/>
            <person name="Zeng Q."/>
            <person name="Berman J."/>
            <person name="Berriman M."/>
            <person name="Heitman J."/>
            <person name="Gow N.A."/>
            <person name="Lorenz M.C."/>
            <person name="Birren B.W."/>
            <person name="Kellis M."/>
            <person name="Cuomo C.A."/>
        </authorList>
    </citation>
    <scope>NUCLEOTIDE SEQUENCE [LARGE SCALE GENOMIC DNA]</scope>
    <source>
        <strain evidence="16">ATCC 6260 / CBS 566 / DSM 6381 / JCM 1539 / NBRC 10279 / NRRL Y-324</strain>
    </source>
</reference>
<dbReference type="Pfam" id="PF22099">
    <property type="entry name" value="MRS2-like"/>
    <property type="match status" value="1"/>
</dbReference>
<dbReference type="AlphaFoldDB" id="A5DC10"/>
<dbReference type="OMA" id="TLLIHMF"/>
<dbReference type="eggNOG" id="KOG2662">
    <property type="taxonomic scope" value="Eukaryota"/>
</dbReference>
<evidence type="ECO:0000256" key="5">
    <source>
        <dbReference type="ARBA" id="ARBA00022792"/>
    </source>
</evidence>
<dbReference type="GO" id="GO:0045016">
    <property type="term" value="P:mitochondrial magnesium ion transmembrane transport"/>
    <property type="evidence" value="ECO:0007669"/>
    <property type="project" value="EnsemblFungi"/>
</dbReference>
<dbReference type="FunCoup" id="A5DC10">
    <property type="interactions" value="354"/>
</dbReference>
<comment type="similarity">
    <text evidence="2 14">Belongs to the CorA metal ion transporter (MIT) (TC 1.A.35) family.</text>
</comment>
<keyword evidence="16" id="KW-1185">Reference proteome</keyword>
<keyword evidence="8 14" id="KW-1133">Transmembrane helix</keyword>
<keyword evidence="9 14" id="KW-0406">Ion transport</keyword>
<dbReference type="STRING" id="294746.A5DC10"/>
<dbReference type="Proteomes" id="UP000001997">
    <property type="component" value="Unassembled WGS sequence"/>
</dbReference>
<protein>
    <recommendedName>
        <fullName evidence="14">Magnesium transporter</fullName>
    </recommendedName>
</protein>
<comment type="subcellular location">
    <subcellularLocation>
        <location evidence="1 14">Mitochondrion inner membrane</location>
        <topology evidence="1 14">Multi-pass membrane protein</topology>
    </subcellularLocation>
</comment>
<sequence length="442" mass="51131">MYRTCLQQSLRSSCKPLFKYLVPGGHRAVRLSSTKTRNHRLEEIFENKKPPQGSDKADITRKLKPVTPNDLFVSCTKFDRKGNIVEVSKNYPKMQFLKENDLFPRDLRNIETTSLDIIPSFIIRSPASIIVNLLHIKALIKKDQVMIFDTSTPEIAKKLGLFMYDLEMVLRLPSGNTPFEFRVLEGILISTTTYLETEMKSHASICNRILAELEEDVDRTKLQELLIRSKRLSSFHQRTLLIRDVLDDLLDNDEDLAAMYLTHPKRYDPTIDNPTDYSDLEMLLEAYYNHCDELVQQAGSLLNDIKVTEEIVNIILDANRNSLMLFELKVSIYTLGFTVATLLPAFYGMNLKNYIEDSNLGFAAVVVFSILQGVIITAINFRKLRGVQKLAMMGKKGNKQQAVRKYNWPHWWRAKRRTKYDRPTSSEKDVLWRMINDDKPLK</sequence>
<dbReference type="GO" id="GO:0005743">
    <property type="term" value="C:mitochondrial inner membrane"/>
    <property type="evidence" value="ECO:0007669"/>
    <property type="project" value="UniProtKB-SubCell"/>
</dbReference>
<evidence type="ECO:0000256" key="14">
    <source>
        <dbReference type="RuleBase" id="RU366042"/>
    </source>
</evidence>
<evidence type="ECO:0000256" key="2">
    <source>
        <dbReference type="ARBA" id="ARBA00009765"/>
    </source>
</evidence>
<name>A5DC10_PICGU</name>
<keyword evidence="3 14" id="KW-0813">Transport</keyword>
<keyword evidence="7" id="KW-0809">Transit peptide</keyword>
<dbReference type="Gene3D" id="1.20.58.340">
    <property type="entry name" value="Magnesium transport protein CorA, transmembrane region"/>
    <property type="match status" value="1"/>
</dbReference>
<evidence type="ECO:0000256" key="7">
    <source>
        <dbReference type="ARBA" id="ARBA00022946"/>
    </source>
</evidence>
<evidence type="ECO:0000313" key="16">
    <source>
        <dbReference type="Proteomes" id="UP000001997"/>
    </source>
</evidence>
<gene>
    <name evidence="15" type="ORF">PGUG_00815</name>
</gene>
<dbReference type="KEGG" id="pgu:PGUG_00815"/>
<evidence type="ECO:0000313" key="15">
    <source>
        <dbReference type="EMBL" id="EDK36717.2"/>
    </source>
</evidence>
<evidence type="ECO:0000256" key="4">
    <source>
        <dbReference type="ARBA" id="ARBA00022692"/>
    </source>
</evidence>
<feature type="transmembrane region" description="Helical" evidence="14">
    <location>
        <begin position="360"/>
        <end position="381"/>
    </location>
</feature>
<evidence type="ECO:0000256" key="12">
    <source>
        <dbReference type="ARBA" id="ARBA00046105"/>
    </source>
</evidence>
<dbReference type="OrthoDB" id="10251508at2759"/>
<keyword evidence="6 14" id="KW-0460">Magnesium</keyword>
<dbReference type="RefSeq" id="XP_001487438.2">
    <property type="nucleotide sequence ID" value="XM_001487388.1"/>
</dbReference>
<dbReference type="PANTHER" id="PTHR13890:SF27">
    <property type="entry name" value="MAGNESIUM TRANSPORTER MRS2, MITOCHONDRIAL"/>
    <property type="match status" value="1"/>
</dbReference>
<comment type="subunit">
    <text evidence="13">Homopentamer. Forms homooligomers. Interacts with MFM1.</text>
</comment>
<dbReference type="HOGENOM" id="CLU_025144_1_0_1"/>
<keyword evidence="10" id="KW-0496">Mitochondrion</keyword>
<dbReference type="GO" id="GO:1901612">
    <property type="term" value="F:cardiolipin binding"/>
    <property type="evidence" value="ECO:0007669"/>
    <property type="project" value="EnsemblFungi"/>
</dbReference>
<comment type="function">
    <text evidence="12">High-conductance magnesium-selective channel that mediates the influx of magnesium into the mitochondrial matrix. Essential for the splicing of mRNA group II introns in mitochondria by affecting mitochondrial magnesium concentrations, which are critical for group II intron splicing. It also suppresses a variety of mitochondrial intron mutations and its absence may disturb the assembly of mitochondrial membrane complexes.</text>
</comment>
<dbReference type="PANTHER" id="PTHR13890">
    <property type="entry name" value="RNA SPLICING PROTEIN MRS2, MITOCHONDRIAL"/>
    <property type="match status" value="1"/>
</dbReference>
<organism evidence="15 16">
    <name type="scientific">Meyerozyma guilliermondii (strain ATCC 6260 / CBS 566 / DSM 6381 / JCM 1539 / NBRC 10279 / NRRL Y-324)</name>
    <name type="common">Yeast</name>
    <name type="synonym">Candida guilliermondii</name>
    <dbReference type="NCBI Taxonomy" id="294746"/>
    <lineage>
        <taxon>Eukaryota</taxon>
        <taxon>Fungi</taxon>
        <taxon>Dikarya</taxon>
        <taxon>Ascomycota</taxon>
        <taxon>Saccharomycotina</taxon>
        <taxon>Pichiomycetes</taxon>
        <taxon>Debaryomycetaceae</taxon>
        <taxon>Meyerozyma</taxon>
    </lineage>
</organism>
<accession>A5DC10</accession>
<dbReference type="Gene3D" id="2.40.128.330">
    <property type="match status" value="1"/>
</dbReference>
<evidence type="ECO:0000256" key="8">
    <source>
        <dbReference type="ARBA" id="ARBA00022989"/>
    </source>
</evidence>
<dbReference type="InterPro" id="IPR039204">
    <property type="entry name" value="MRS2-like"/>
</dbReference>
<evidence type="ECO:0000256" key="13">
    <source>
        <dbReference type="ARBA" id="ARBA00046701"/>
    </source>
</evidence>
<feature type="transmembrane region" description="Helical" evidence="14">
    <location>
        <begin position="330"/>
        <end position="348"/>
    </location>
</feature>
<keyword evidence="11 14" id="KW-0472">Membrane</keyword>
<evidence type="ECO:0000256" key="1">
    <source>
        <dbReference type="ARBA" id="ARBA00004448"/>
    </source>
</evidence>
<dbReference type="CDD" id="cd12823">
    <property type="entry name" value="Mrs2_Mfm1p-like"/>
    <property type="match status" value="1"/>
</dbReference>
<evidence type="ECO:0000256" key="9">
    <source>
        <dbReference type="ARBA" id="ARBA00023065"/>
    </source>
</evidence>
<dbReference type="EMBL" id="CH408155">
    <property type="protein sequence ID" value="EDK36717.2"/>
    <property type="molecule type" value="Genomic_DNA"/>
</dbReference>